<evidence type="ECO:0000313" key="11">
    <source>
        <dbReference type="Proteomes" id="UP000015105"/>
    </source>
</evidence>
<keyword evidence="5" id="KW-0256">Endoplasmic reticulum</keyword>
<dbReference type="RefSeq" id="XP_073364521.1">
    <property type="nucleotide sequence ID" value="XM_073508420.1"/>
</dbReference>
<reference evidence="10" key="5">
    <citation type="journal article" date="2021" name="G3 (Bethesda)">
        <title>Aegilops tauschii genome assembly Aet v5.0 features greater sequence contiguity and improved annotation.</title>
        <authorList>
            <person name="Wang L."/>
            <person name="Zhu T."/>
            <person name="Rodriguez J.C."/>
            <person name="Deal K.R."/>
            <person name="Dubcovsky J."/>
            <person name="McGuire P.E."/>
            <person name="Lux T."/>
            <person name="Spannagl M."/>
            <person name="Mayer K.F.X."/>
            <person name="Baldrich P."/>
            <person name="Meyers B.C."/>
            <person name="Huo N."/>
            <person name="Gu Y.Q."/>
            <person name="Zhou H."/>
            <person name="Devos K.M."/>
            <person name="Bennetzen J.L."/>
            <person name="Unver T."/>
            <person name="Budak H."/>
            <person name="Gulick P.J."/>
            <person name="Galiba G."/>
            <person name="Kalapos B."/>
            <person name="Nelson D.R."/>
            <person name="Li P."/>
            <person name="You F.M."/>
            <person name="Luo M.C."/>
            <person name="Dvorak J."/>
        </authorList>
    </citation>
    <scope>NUCLEOTIDE SEQUENCE [LARGE SCALE GENOMIC DNA]</scope>
    <source>
        <strain evidence="10">cv. AL8/78</strain>
    </source>
</reference>
<dbReference type="AlphaFoldDB" id="A0A453BIS7"/>
<dbReference type="EnsemblPlants" id="AET2Gv20522200.8">
    <property type="protein sequence ID" value="AET2Gv20522200.8"/>
    <property type="gene ID" value="AET2Gv20522200"/>
</dbReference>
<dbReference type="PANTHER" id="PTHR13117:SF5">
    <property type="entry name" value="PROTEIN RFT1 HOMOLOG"/>
    <property type="match status" value="1"/>
</dbReference>
<evidence type="ECO:0000256" key="4">
    <source>
        <dbReference type="ARBA" id="ARBA00022692"/>
    </source>
</evidence>
<reference evidence="10" key="4">
    <citation type="submission" date="2019-03" db="UniProtKB">
        <authorList>
            <consortium name="EnsemblPlants"/>
        </authorList>
    </citation>
    <scope>IDENTIFICATION</scope>
</reference>
<dbReference type="OMA" id="CAVIYPR"/>
<accession>A0A453BIS7</accession>
<feature type="transmembrane region" description="Helical" evidence="9">
    <location>
        <begin position="159"/>
        <end position="178"/>
    </location>
</feature>
<dbReference type="GO" id="GO:0006488">
    <property type="term" value="P:dolichol-linked oligosaccharide biosynthetic process"/>
    <property type="evidence" value="ECO:0007669"/>
    <property type="project" value="InterPro"/>
</dbReference>
<dbReference type="Pfam" id="PF04506">
    <property type="entry name" value="Rft-1"/>
    <property type="match status" value="1"/>
</dbReference>
<dbReference type="RefSeq" id="XP_040254653.1">
    <property type="nucleotide sequence ID" value="XM_040398719.3"/>
</dbReference>
<dbReference type="InterPro" id="IPR007594">
    <property type="entry name" value="RFT1"/>
</dbReference>
<protein>
    <recommendedName>
        <fullName evidence="9">Protein RFT1 homolog</fullName>
    </recommendedName>
</protein>
<dbReference type="GeneID" id="109764610"/>
<sequence length="199" mass="22287">MLIGLVIISFGPSYSYTLLNLLYGGRYSDGEATAVLRYYCVYIIFLAMNGMSEAFLHSVANEKQLKQSNDILLLFSAIYIVLNVTFIKSAGAIGLIAANSVNMLLRISYSAIFIEEYFKGSFSFRHCLPAGWGVLLISGATTAFSERVFLNRNRFKQTLPIHMAIGIMCLIFSLLEIYHGEKQFLMSIIKSLKGHDKHT</sequence>
<keyword evidence="7 9" id="KW-0472">Membrane</keyword>
<evidence type="ECO:0000256" key="6">
    <source>
        <dbReference type="ARBA" id="ARBA00022989"/>
    </source>
</evidence>
<comment type="caution">
    <text evidence="9">Lacks conserved residue(s) required for the propagation of feature annotation.</text>
</comment>
<dbReference type="RefSeq" id="XP_040254652.1">
    <property type="nucleotide sequence ID" value="XM_040398718.3"/>
</dbReference>
<dbReference type="RefSeq" id="XP_040254654.1">
    <property type="nucleotide sequence ID" value="XM_040398720.3"/>
</dbReference>
<evidence type="ECO:0000256" key="5">
    <source>
        <dbReference type="ARBA" id="ARBA00022824"/>
    </source>
</evidence>
<feature type="transmembrane region" description="Helical" evidence="9">
    <location>
        <begin position="126"/>
        <end position="144"/>
    </location>
</feature>
<comment type="similarity">
    <text evidence="3 9">Belongs to the RFT1 family.</text>
</comment>
<keyword evidence="11" id="KW-1185">Reference proteome</keyword>
<keyword evidence="6 9" id="KW-1133">Transmembrane helix</keyword>
<comment type="pathway">
    <text evidence="2">Protein modification; protein glycosylation.</text>
</comment>
<evidence type="ECO:0000256" key="7">
    <source>
        <dbReference type="ARBA" id="ARBA00023136"/>
    </source>
</evidence>
<evidence type="ECO:0000313" key="10">
    <source>
        <dbReference type="EnsemblPlants" id="AET2Gv20522200.8"/>
    </source>
</evidence>
<comment type="function">
    <text evidence="8 9">Intramembrane glycolipid transporter that operates in the biosynthetic pathway of dolichol-linked oligosaccharides, the glycan precursors employed in protein asparagine (N)-glycosylation. The sequential addition of sugars to dolichol pyrophosphate produces dolichol-linked oligosaccharides containing fourteen sugars, including two GlcNAcs, nine mannoses and three glucoses. Once assembled, the oligosaccharide is transferred from the lipid to nascent proteins by oligosaccharyltransferases. The assembly of dolichol-linked oligosaccharides begins on the cytosolic side of the endoplasmic reticulum membrane and finishes in its lumen. RFT1 could mediate the translocation of the cytosolically oriented intermediate DolPP-GlcNAc2Man5, produced by ALG11, into the ER lumen where dolichol-linked oligosaccharides assembly continues. However, the intramembrane lipid transporter activity could not be confirmed in vitro.</text>
</comment>
<evidence type="ECO:0000256" key="1">
    <source>
        <dbReference type="ARBA" id="ARBA00004477"/>
    </source>
</evidence>
<organism evidence="10 11">
    <name type="scientific">Aegilops tauschii subsp. strangulata</name>
    <name type="common">Goatgrass</name>
    <dbReference type="NCBI Taxonomy" id="200361"/>
    <lineage>
        <taxon>Eukaryota</taxon>
        <taxon>Viridiplantae</taxon>
        <taxon>Streptophyta</taxon>
        <taxon>Embryophyta</taxon>
        <taxon>Tracheophyta</taxon>
        <taxon>Spermatophyta</taxon>
        <taxon>Magnoliopsida</taxon>
        <taxon>Liliopsida</taxon>
        <taxon>Poales</taxon>
        <taxon>Poaceae</taxon>
        <taxon>BOP clade</taxon>
        <taxon>Pooideae</taxon>
        <taxon>Triticodae</taxon>
        <taxon>Triticeae</taxon>
        <taxon>Triticinae</taxon>
        <taxon>Aegilops</taxon>
    </lineage>
</organism>
<name>A0A453BIS7_AEGTS</name>
<evidence type="ECO:0000256" key="9">
    <source>
        <dbReference type="RuleBase" id="RU365067"/>
    </source>
</evidence>
<dbReference type="Gramene" id="AET2Gv20522200.8">
    <property type="protein sequence ID" value="AET2Gv20522200.8"/>
    <property type="gene ID" value="AET2Gv20522200"/>
</dbReference>
<dbReference type="Proteomes" id="UP000015105">
    <property type="component" value="Chromosome 2D"/>
</dbReference>
<comment type="subcellular location">
    <subcellularLocation>
        <location evidence="1 9">Endoplasmic reticulum membrane</location>
        <topology evidence="1 9">Multi-pass membrane protein</topology>
    </subcellularLocation>
</comment>
<dbReference type="GO" id="GO:0005789">
    <property type="term" value="C:endoplasmic reticulum membrane"/>
    <property type="evidence" value="ECO:0007669"/>
    <property type="project" value="UniProtKB-SubCell"/>
</dbReference>
<proteinExistence type="inferred from homology"/>
<feature type="transmembrane region" description="Helical" evidence="9">
    <location>
        <begin position="39"/>
        <end position="59"/>
    </location>
</feature>
<keyword evidence="4 9" id="KW-0812">Transmembrane</keyword>
<evidence type="ECO:0000256" key="2">
    <source>
        <dbReference type="ARBA" id="ARBA00004922"/>
    </source>
</evidence>
<dbReference type="GO" id="GO:0034203">
    <property type="term" value="P:glycolipid translocation"/>
    <property type="evidence" value="ECO:0007669"/>
    <property type="project" value="TreeGrafter"/>
</dbReference>
<feature type="transmembrane region" description="Helical" evidence="9">
    <location>
        <begin position="71"/>
        <end position="87"/>
    </location>
</feature>
<evidence type="ECO:0000256" key="8">
    <source>
        <dbReference type="ARBA" id="ARBA00045912"/>
    </source>
</evidence>
<feature type="transmembrane region" description="Helical" evidence="9">
    <location>
        <begin position="93"/>
        <end position="114"/>
    </location>
</feature>
<reference evidence="10" key="3">
    <citation type="journal article" date="2017" name="Nature">
        <title>Genome sequence of the progenitor of the wheat D genome Aegilops tauschii.</title>
        <authorList>
            <person name="Luo M.C."/>
            <person name="Gu Y.Q."/>
            <person name="Puiu D."/>
            <person name="Wang H."/>
            <person name="Twardziok S.O."/>
            <person name="Deal K.R."/>
            <person name="Huo N."/>
            <person name="Zhu T."/>
            <person name="Wang L."/>
            <person name="Wang Y."/>
            <person name="McGuire P.E."/>
            <person name="Liu S."/>
            <person name="Long H."/>
            <person name="Ramasamy R.K."/>
            <person name="Rodriguez J.C."/>
            <person name="Van S.L."/>
            <person name="Yuan L."/>
            <person name="Wang Z."/>
            <person name="Xia Z."/>
            <person name="Xiao L."/>
            <person name="Anderson O.D."/>
            <person name="Ouyang S."/>
            <person name="Liang Y."/>
            <person name="Zimin A.V."/>
            <person name="Pertea G."/>
            <person name="Qi P."/>
            <person name="Bennetzen J.L."/>
            <person name="Dai X."/>
            <person name="Dawson M.W."/>
            <person name="Muller H.G."/>
            <person name="Kugler K."/>
            <person name="Rivarola-Duarte L."/>
            <person name="Spannagl M."/>
            <person name="Mayer K.F.X."/>
            <person name="Lu F.H."/>
            <person name="Bevan M.W."/>
            <person name="Leroy P."/>
            <person name="Li P."/>
            <person name="You F.M."/>
            <person name="Sun Q."/>
            <person name="Liu Z."/>
            <person name="Lyons E."/>
            <person name="Wicker T."/>
            <person name="Salzberg S.L."/>
            <person name="Devos K.M."/>
            <person name="Dvorak J."/>
        </authorList>
    </citation>
    <scope>NUCLEOTIDE SEQUENCE [LARGE SCALE GENOMIC DNA]</scope>
    <source>
        <strain evidence="10">cv. AL8/78</strain>
    </source>
</reference>
<evidence type="ECO:0000256" key="3">
    <source>
        <dbReference type="ARBA" id="ARBA00010288"/>
    </source>
</evidence>
<reference evidence="11" key="2">
    <citation type="journal article" date="2017" name="Nat. Plants">
        <title>The Aegilops tauschii genome reveals multiple impacts of transposons.</title>
        <authorList>
            <person name="Zhao G."/>
            <person name="Zou C."/>
            <person name="Li K."/>
            <person name="Wang K."/>
            <person name="Li T."/>
            <person name="Gao L."/>
            <person name="Zhang X."/>
            <person name="Wang H."/>
            <person name="Yang Z."/>
            <person name="Liu X."/>
            <person name="Jiang W."/>
            <person name="Mao L."/>
            <person name="Kong X."/>
            <person name="Jiao Y."/>
            <person name="Jia J."/>
        </authorList>
    </citation>
    <scope>NUCLEOTIDE SEQUENCE [LARGE SCALE GENOMIC DNA]</scope>
    <source>
        <strain evidence="11">cv. AL8/78</strain>
    </source>
</reference>
<dbReference type="PANTHER" id="PTHR13117">
    <property type="entry name" value="ENDOPLASMIC RETICULUM MULTISPAN TRANSMEMBRANE PROTEIN-RELATED"/>
    <property type="match status" value="1"/>
</dbReference>
<dbReference type="OrthoDB" id="773693at2759"/>
<dbReference type="Gramene" id="AET2Gv20522200.6">
    <property type="protein sequence ID" value="AET2Gv20522200.6"/>
    <property type="gene ID" value="AET2Gv20522200"/>
</dbReference>
<dbReference type="EnsemblPlants" id="AET2Gv20522200.6">
    <property type="protein sequence ID" value="AET2Gv20522200.6"/>
    <property type="gene ID" value="AET2Gv20522200"/>
</dbReference>
<dbReference type="KEGG" id="ats:109764610"/>
<reference evidence="11" key="1">
    <citation type="journal article" date="2014" name="Science">
        <title>Ancient hybridizations among the ancestral genomes of bread wheat.</title>
        <authorList>
            <consortium name="International Wheat Genome Sequencing Consortium,"/>
            <person name="Marcussen T."/>
            <person name="Sandve S.R."/>
            <person name="Heier L."/>
            <person name="Spannagl M."/>
            <person name="Pfeifer M."/>
            <person name="Jakobsen K.S."/>
            <person name="Wulff B.B."/>
            <person name="Steuernagel B."/>
            <person name="Mayer K.F."/>
            <person name="Olsen O.A."/>
        </authorList>
    </citation>
    <scope>NUCLEOTIDE SEQUENCE [LARGE SCALE GENOMIC DNA]</scope>
    <source>
        <strain evidence="11">cv. AL8/78</strain>
    </source>
</reference>